<evidence type="ECO:0000256" key="1">
    <source>
        <dbReference type="ARBA" id="ARBA00023284"/>
    </source>
</evidence>
<organism evidence="3 4">
    <name type="scientific">Natranaeroarchaeum sulfidigenes</name>
    <dbReference type="NCBI Taxonomy" id="2784880"/>
    <lineage>
        <taxon>Archaea</taxon>
        <taxon>Methanobacteriati</taxon>
        <taxon>Methanobacteriota</taxon>
        <taxon>Stenosarchaea group</taxon>
        <taxon>Halobacteria</taxon>
        <taxon>Halobacteriales</taxon>
        <taxon>Natronoarchaeaceae</taxon>
        <taxon>Natranaeroarchaeum</taxon>
    </lineage>
</organism>
<dbReference type="SUPFAM" id="SSF52833">
    <property type="entry name" value="Thioredoxin-like"/>
    <property type="match status" value="1"/>
</dbReference>
<dbReference type="InterPro" id="IPR036249">
    <property type="entry name" value="Thioredoxin-like_sf"/>
</dbReference>
<sequence length="164" mass="17650">MIVNTGEDALYFTAPIATGDIESVTLSEELDSGPIAPVFFSGAFTSICTDEMCGSQDQLASFEDVGATLYGISRDTPFALNEFRSQNDLEFGLVSDLNQEILDDHGVSNDFTDTEVNGVAKRSVFIVDGDGRITYKWSGDNPGVEPDYDAAVRAGAAVENRIVF</sequence>
<dbReference type="KEGG" id="hara:AArcS_1960"/>
<feature type="domain" description="Thioredoxin" evidence="2">
    <location>
        <begin position="3"/>
        <end position="160"/>
    </location>
</feature>
<dbReference type="EMBL" id="CP064786">
    <property type="protein sequence ID" value="QSG03162.1"/>
    <property type="molecule type" value="Genomic_DNA"/>
</dbReference>
<dbReference type="PANTHER" id="PTHR43110:SF1">
    <property type="entry name" value="THIOL PEROXIDASE"/>
    <property type="match status" value="1"/>
</dbReference>
<reference evidence="3" key="1">
    <citation type="submission" date="2020-11" db="EMBL/GenBank/DDBJ databases">
        <title>Carbohydrate-dependent, anaerobic sulfur respiration: A novel catabolism in halophilic archaea.</title>
        <authorList>
            <person name="Sorokin D.Y."/>
            <person name="Messina E."/>
            <person name="Smedile F."/>
            <person name="La Cono V."/>
            <person name="Hallsworth J.E."/>
            <person name="Yakimov M.M."/>
        </authorList>
    </citation>
    <scope>NUCLEOTIDE SEQUENCE</scope>
    <source>
        <strain evidence="3">AArc-S</strain>
    </source>
</reference>
<proteinExistence type="predicted"/>
<dbReference type="PANTHER" id="PTHR43110">
    <property type="entry name" value="THIOL PEROXIDASE"/>
    <property type="match status" value="1"/>
</dbReference>
<protein>
    <submittedName>
        <fullName evidence="3">Peroxiredoxin</fullName>
    </submittedName>
</protein>
<dbReference type="InterPro" id="IPR050455">
    <property type="entry name" value="Tpx_Peroxidase_subfamily"/>
</dbReference>
<dbReference type="AlphaFoldDB" id="A0A897MRV5"/>
<gene>
    <name evidence="3" type="primary">bcp5</name>
    <name evidence="3" type="ORF">AArcS_1960</name>
</gene>
<dbReference type="GO" id="GO:0016209">
    <property type="term" value="F:antioxidant activity"/>
    <property type="evidence" value="ECO:0007669"/>
    <property type="project" value="InterPro"/>
</dbReference>
<evidence type="ECO:0000313" key="3">
    <source>
        <dbReference type="EMBL" id="QSG03162.1"/>
    </source>
</evidence>
<accession>A0A897MRV5</accession>
<name>A0A897MRV5_9EURY</name>
<keyword evidence="1" id="KW-0676">Redox-active center</keyword>
<keyword evidence="4" id="KW-1185">Reference proteome</keyword>
<dbReference type="Gene3D" id="3.40.30.10">
    <property type="entry name" value="Glutaredoxin"/>
    <property type="match status" value="1"/>
</dbReference>
<evidence type="ECO:0000259" key="2">
    <source>
        <dbReference type="PROSITE" id="PS51352"/>
    </source>
</evidence>
<dbReference type="InterPro" id="IPR000866">
    <property type="entry name" value="AhpC/TSA"/>
</dbReference>
<evidence type="ECO:0000313" key="4">
    <source>
        <dbReference type="Proteomes" id="UP000663586"/>
    </source>
</evidence>
<dbReference type="Pfam" id="PF00578">
    <property type="entry name" value="AhpC-TSA"/>
    <property type="match status" value="1"/>
</dbReference>
<dbReference type="GO" id="GO:0016491">
    <property type="term" value="F:oxidoreductase activity"/>
    <property type="evidence" value="ECO:0007669"/>
    <property type="project" value="InterPro"/>
</dbReference>
<dbReference type="InterPro" id="IPR013766">
    <property type="entry name" value="Thioredoxin_domain"/>
</dbReference>
<dbReference type="PROSITE" id="PS51352">
    <property type="entry name" value="THIOREDOXIN_2"/>
    <property type="match status" value="1"/>
</dbReference>
<dbReference type="Proteomes" id="UP000663586">
    <property type="component" value="Chromosome"/>
</dbReference>